<organism evidence="1 2">
    <name type="scientific">Meloidogyne enterolobii</name>
    <name type="common">Root-knot nematode worm</name>
    <name type="synonym">Meloidogyne mayaguensis</name>
    <dbReference type="NCBI Taxonomy" id="390850"/>
    <lineage>
        <taxon>Eukaryota</taxon>
        <taxon>Metazoa</taxon>
        <taxon>Ecdysozoa</taxon>
        <taxon>Nematoda</taxon>
        <taxon>Chromadorea</taxon>
        <taxon>Rhabditida</taxon>
        <taxon>Tylenchina</taxon>
        <taxon>Tylenchomorpha</taxon>
        <taxon>Tylenchoidea</taxon>
        <taxon>Meloidogynidae</taxon>
        <taxon>Meloidogyninae</taxon>
        <taxon>Meloidogyne</taxon>
    </lineage>
</organism>
<dbReference type="Proteomes" id="UP001497535">
    <property type="component" value="Unassembled WGS sequence"/>
</dbReference>
<proteinExistence type="predicted"/>
<keyword evidence="2" id="KW-1185">Reference proteome</keyword>
<name>A0ACB0YDS8_MELEN</name>
<reference evidence="1" key="1">
    <citation type="submission" date="2023-11" db="EMBL/GenBank/DDBJ databases">
        <authorList>
            <person name="Poullet M."/>
        </authorList>
    </citation>
    <scope>NUCLEOTIDE SEQUENCE</scope>
    <source>
        <strain evidence="1">E1834</strain>
    </source>
</reference>
<evidence type="ECO:0000313" key="1">
    <source>
        <dbReference type="EMBL" id="CAK5042643.1"/>
    </source>
</evidence>
<evidence type="ECO:0000313" key="2">
    <source>
        <dbReference type="Proteomes" id="UP001497535"/>
    </source>
</evidence>
<sequence length="60" mass="7059">MNKSIQCDCLRMLKNIFKKTSVHPLQSNTIQPSNTIEFNMPALKRYEVDFNRVVKICEDQ</sequence>
<protein>
    <submittedName>
        <fullName evidence="1">Uncharacterized protein</fullName>
    </submittedName>
</protein>
<gene>
    <name evidence="1" type="ORF">MENTE1834_LOCUS10903</name>
</gene>
<accession>A0ACB0YDS8</accession>
<dbReference type="EMBL" id="CAVMJV010000010">
    <property type="protein sequence ID" value="CAK5042643.1"/>
    <property type="molecule type" value="Genomic_DNA"/>
</dbReference>
<comment type="caution">
    <text evidence="1">The sequence shown here is derived from an EMBL/GenBank/DDBJ whole genome shotgun (WGS) entry which is preliminary data.</text>
</comment>